<keyword evidence="1" id="KW-1133">Transmembrane helix</keyword>
<accession>A0A943EEX6</accession>
<reference evidence="2" key="1">
    <citation type="submission" date="2021-02" db="EMBL/GenBank/DDBJ databases">
        <title>Infant gut strain persistence is associated with maternal origin, phylogeny, and functional potential including surface adhesion and iron acquisition.</title>
        <authorList>
            <person name="Lou Y.C."/>
        </authorList>
    </citation>
    <scope>NUCLEOTIDE SEQUENCE</scope>
    <source>
        <strain evidence="2">L3_106_000M1_dasL3_106_000M1_concoct_15</strain>
    </source>
</reference>
<dbReference type="EMBL" id="JAGZCZ010000008">
    <property type="protein sequence ID" value="MBS5520158.1"/>
    <property type="molecule type" value="Genomic_DNA"/>
</dbReference>
<dbReference type="AlphaFoldDB" id="A0A943EEX6"/>
<dbReference type="Proteomes" id="UP000754226">
    <property type="component" value="Unassembled WGS sequence"/>
</dbReference>
<feature type="transmembrane region" description="Helical" evidence="1">
    <location>
        <begin position="56"/>
        <end position="76"/>
    </location>
</feature>
<gene>
    <name evidence="2" type="ORF">KHX13_07525</name>
</gene>
<comment type="caution">
    <text evidence="2">The sequence shown here is derived from an EMBL/GenBank/DDBJ whole genome shotgun (WGS) entry which is preliminary data.</text>
</comment>
<keyword evidence="1" id="KW-0812">Transmembrane</keyword>
<feature type="transmembrane region" description="Helical" evidence="1">
    <location>
        <begin position="82"/>
        <end position="101"/>
    </location>
</feature>
<dbReference type="Pfam" id="PF06947">
    <property type="entry name" value="DUF1290"/>
    <property type="match status" value="1"/>
</dbReference>
<name>A0A943EEX6_9FIRM</name>
<protein>
    <submittedName>
        <fullName evidence="2">Small basic family protein</fullName>
    </submittedName>
</protein>
<sequence>MIYAIFGLALGIALGAYLPVFPQVYSKLVAVAFMASLDAGFGGLRAVKEGTYDSSVFISGFFANGLFAVFLCYFGMRLGIDLYYVAVLAFGLRIFNNIAIIRRLFMKK</sequence>
<evidence type="ECO:0000256" key="1">
    <source>
        <dbReference type="SAM" id="Phobius"/>
    </source>
</evidence>
<keyword evidence="1" id="KW-0472">Membrane</keyword>
<dbReference type="InterPro" id="IPR009709">
    <property type="entry name" value="DUF1290"/>
</dbReference>
<feature type="transmembrane region" description="Helical" evidence="1">
    <location>
        <begin position="25"/>
        <end position="44"/>
    </location>
</feature>
<evidence type="ECO:0000313" key="3">
    <source>
        <dbReference type="Proteomes" id="UP000754226"/>
    </source>
</evidence>
<proteinExistence type="predicted"/>
<evidence type="ECO:0000313" key="2">
    <source>
        <dbReference type="EMBL" id="MBS5520158.1"/>
    </source>
</evidence>
<organism evidence="2 3">
    <name type="scientific">Acidaminococcus intestini</name>
    <dbReference type="NCBI Taxonomy" id="187327"/>
    <lineage>
        <taxon>Bacteria</taxon>
        <taxon>Bacillati</taxon>
        <taxon>Bacillota</taxon>
        <taxon>Negativicutes</taxon>
        <taxon>Acidaminococcales</taxon>
        <taxon>Acidaminococcaceae</taxon>
        <taxon>Acidaminococcus</taxon>
    </lineage>
</organism>